<reference evidence="1" key="2">
    <citation type="submission" date="2020-11" db="EMBL/GenBank/DDBJ databases">
        <authorList>
            <person name="McCartney M.A."/>
            <person name="Auch B."/>
            <person name="Kono T."/>
            <person name="Mallez S."/>
            <person name="Becker A."/>
            <person name="Gohl D.M."/>
            <person name="Silverstein K.A.T."/>
            <person name="Koren S."/>
            <person name="Bechman K.B."/>
            <person name="Herman A."/>
            <person name="Abrahante J.E."/>
            <person name="Garbe J."/>
        </authorList>
    </citation>
    <scope>NUCLEOTIDE SEQUENCE</scope>
    <source>
        <strain evidence="1">Duluth1</strain>
        <tissue evidence="1">Whole animal</tissue>
    </source>
</reference>
<evidence type="ECO:0000313" key="1">
    <source>
        <dbReference type="EMBL" id="KAH3885968.1"/>
    </source>
</evidence>
<organism evidence="1 2">
    <name type="scientific">Dreissena polymorpha</name>
    <name type="common">Zebra mussel</name>
    <name type="synonym">Mytilus polymorpha</name>
    <dbReference type="NCBI Taxonomy" id="45954"/>
    <lineage>
        <taxon>Eukaryota</taxon>
        <taxon>Metazoa</taxon>
        <taxon>Spiralia</taxon>
        <taxon>Lophotrochozoa</taxon>
        <taxon>Mollusca</taxon>
        <taxon>Bivalvia</taxon>
        <taxon>Autobranchia</taxon>
        <taxon>Heteroconchia</taxon>
        <taxon>Euheterodonta</taxon>
        <taxon>Imparidentia</taxon>
        <taxon>Neoheterodontei</taxon>
        <taxon>Myida</taxon>
        <taxon>Dreissenoidea</taxon>
        <taxon>Dreissenidae</taxon>
        <taxon>Dreissena</taxon>
    </lineage>
</organism>
<protein>
    <submittedName>
        <fullName evidence="1">Uncharacterized protein</fullName>
    </submittedName>
</protein>
<name>A0A9D4N165_DREPO</name>
<comment type="caution">
    <text evidence="1">The sequence shown here is derived from an EMBL/GenBank/DDBJ whole genome shotgun (WGS) entry which is preliminary data.</text>
</comment>
<keyword evidence="2" id="KW-1185">Reference proteome</keyword>
<proteinExistence type="predicted"/>
<accession>A0A9D4N165</accession>
<dbReference type="Proteomes" id="UP000828390">
    <property type="component" value="Unassembled WGS sequence"/>
</dbReference>
<reference evidence="1" key="1">
    <citation type="journal article" date="2019" name="bioRxiv">
        <title>The Genome of the Zebra Mussel, Dreissena polymorpha: A Resource for Invasive Species Research.</title>
        <authorList>
            <person name="McCartney M.A."/>
            <person name="Auch B."/>
            <person name="Kono T."/>
            <person name="Mallez S."/>
            <person name="Zhang Y."/>
            <person name="Obille A."/>
            <person name="Becker A."/>
            <person name="Abrahante J.E."/>
            <person name="Garbe J."/>
            <person name="Badalamenti J.P."/>
            <person name="Herman A."/>
            <person name="Mangelson H."/>
            <person name="Liachko I."/>
            <person name="Sullivan S."/>
            <person name="Sone E.D."/>
            <person name="Koren S."/>
            <person name="Silverstein K.A.T."/>
            <person name="Beckman K.B."/>
            <person name="Gohl D.M."/>
        </authorList>
    </citation>
    <scope>NUCLEOTIDE SEQUENCE</scope>
    <source>
        <strain evidence="1">Duluth1</strain>
        <tissue evidence="1">Whole animal</tissue>
    </source>
</reference>
<sequence length="81" mass="8623">MDFWGRPAPQILADLNGNTTADAAAEHDEDDDGTEAPKCVSVSEAAECLQKLRSFAVLNESADGAESIVARYREVAAEVNV</sequence>
<dbReference type="EMBL" id="JAIWYP010000001">
    <property type="protein sequence ID" value="KAH3885968.1"/>
    <property type="molecule type" value="Genomic_DNA"/>
</dbReference>
<gene>
    <name evidence="1" type="ORF">DPMN_009966</name>
</gene>
<dbReference type="AlphaFoldDB" id="A0A9D4N165"/>
<evidence type="ECO:0000313" key="2">
    <source>
        <dbReference type="Proteomes" id="UP000828390"/>
    </source>
</evidence>